<evidence type="ECO:0000259" key="7">
    <source>
        <dbReference type="Pfam" id="PF16209"/>
    </source>
</evidence>
<dbReference type="GO" id="GO:0140326">
    <property type="term" value="F:ATPase-coupled intramembrane lipid transporter activity"/>
    <property type="evidence" value="ECO:0007669"/>
    <property type="project" value="TreeGrafter"/>
</dbReference>
<proteinExistence type="predicted"/>
<feature type="domain" description="P-type ATPase N-terminal" evidence="7">
    <location>
        <begin position="82"/>
        <end position="140"/>
    </location>
</feature>
<organism evidence="8 9">
    <name type="scientific">Phytophthora boehmeriae</name>
    <dbReference type="NCBI Taxonomy" id="109152"/>
    <lineage>
        <taxon>Eukaryota</taxon>
        <taxon>Sar</taxon>
        <taxon>Stramenopiles</taxon>
        <taxon>Oomycota</taxon>
        <taxon>Peronosporomycetes</taxon>
        <taxon>Peronosporales</taxon>
        <taxon>Peronosporaceae</taxon>
        <taxon>Phytophthora</taxon>
    </lineage>
</organism>
<accession>A0A8T1WRL5</accession>
<dbReference type="EMBL" id="JAGDFL010000220">
    <property type="protein sequence ID" value="KAG7395204.1"/>
    <property type="molecule type" value="Genomic_DNA"/>
</dbReference>
<name>A0A8T1WRL5_9STRA</name>
<keyword evidence="3 6" id="KW-1133">Transmembrane helix</keyword>
<dbReference type="Proteomes" id="UP000693981">
    <property type="component" value="Unassembled WGS sequence"/>
</dbReference>
<evidence type="ECO:0000256" key="3">
    <source>
        <dbReference type="ARBA" id="ARBA00022989"/>
    </source>
</evidence>
<keyword evidence="9" id="KW-1185">Reference proteome</keyword>
<comment type="subcellular location">
    <subcellularLocation>
        <location evidence="1">Membrane</location>
    </subcellularLocation>
</comment>
<evidence type="ECO:0000256" key="2">
    <source>
        <dbReference type="ARBA" id="ARBA00022692"/>
    </source>
</evidence>
<sequence length="518" mass="59202">MMSMTSVKIDATSSAASITPRAQERTGWFRRLFRANQVHEAPKDARSENEGGNAMELINSRLLFVNDARRTMEYTASMQKKYRTGQYCSNTVRSSKYTALNFLPKSLFEQFRRVANSYFLIISLLQLCTDLSPTNEYSTIGPLMLVLFATMVKEGLEDRARHQQDWIVNHDKVDTLNGELDVTQGKSTSNHTPGVFQSIYWQSLRVGHVIKIYDMEQVPADVVLLFSSQPSGEAMCETSSLDGESNLKVRHCVKWIDIIPQKPQDFGDTVHGEIRCETPNKRLYSFDGVMRIRRATERGNDNNSPRQQLEEQRDDGIMSEFEEIPITIENVLLRGMKLCNTKWAVGVVVGGGNDTKLVQNMKAIPSKFSRLDRIANRCIFLIFSVLFIVCCFSSVQASLFAVKVHRKPTHAAALPYVGEFHPAYLLEAWVTYLILYNNMVPISLYISLEVVKWYQARRIETDPKMYCSVTGRGVTARTSNVNEDLGQVKYIFSDKTGTLTKNQMLFKRRVAYWWRYNV</sequence>
<evidence type="ECO:0000256" key="5">
    <source>
        <dbReference type="SAM" id="MobiDB-lite"/>
    </source>
</evidence>
<evidence type="ECO:0000256" key="1">
    <source>
        <dbReference type="ARBA" id="ARBA00004370"/>
    </source>
</evidence>
<dbReference type="Pfam" id="PF16209">
    <property type="entry name" value="PhoLip_ATPase_N"/>
    <property type="match status" value="1"/>
</dbReference>
<dbReference type="PROSITE" id="PS00154">
    <property type="entry name" value="ATPASE_E1_E2"/>
    <property type="match status" value="1"/>
</dbReference>
<dbReference type="GO" id="GO:0045332">
    <property type="term" value="P:phospholipid translocation"/>
    <property type="evidence" value="ECO:0007669"/>
    <property type="project" value="TreeGrafter"/>
</dbReference>
<evidence type="ECO:0000313" key="8">
    <source>
        <dbReference type="EMBL" id="KAG7395204.1"/>
    </source>
</evidence>
<keyword evidence="2 6" id="KW-0812">Transmembrane</keyword>
<comment type="caution">
    <text evidence="8">The sequence shown here is derived from an EMBL/GenBank/DDBJ whole genome shotgun (WGS) entry which is preliminary data.</text>
</comment>
<keyword evidence="4 6" id="KW-0472">Membrane</keyword>
<dbReference type="AlphaFoldDB" id="A0A8T1WRL5"/>
<gene>
    <name evidence="8" type="ORF">PHYBOEH_004111</name>
</gene>
<dbReference type="InterPro" id="IPR032631">
    <property type="entry name" value="P-type_ATPase_N"/>
</dbReference>
<dbReference type="PANTHER" id="PTHR24092">
    <property type="entry name" value="PROBABLE PHOSPHOLIPID-TRANSPORTING ATPASE"/>
    <property type="match status" value="1"/>
</dbReference>
<dbReference type="InterPro" id="IPR018303">
    <property type="entry name" value="ATPase_P-typ_P_site"/>
</dbReference>
<feature type="transmembrane region" description="Helical" evidence="6">
    <location>
        <begin position="378"/>
        <end position="402"/>
    </location>
</feature>
<feature type="region of interest" description="Disordered" evidence="5">
    <location>
        <begin position="295"/>
        <end position="314"/>
    </location>
</feature>
<reference evidence="8" key="1">
    <citation type="submission" date="2021-02" db="EMBL/GenBank/DDBJ databases">
        <authorList>
            <person name="Palmer J.M."/>
        </authorList>
    </citation>
    <scope>NUCLEOTIDE SEQUENCE</scope>
    <source>
        <strain evidence="8">SCRP23</strain>
    </source>
</reference>
<evidence type="ECO:0000256" key="6">
    <source>
        <dbReference type="SAM" id="Phobius"/>
    </source>
</evidence>
<evidence type="ECO:0000313" key="9">
    <source>
        <dbReference type="Proteomes" id="UP000693981"/>
    </source>
</evidence>
<dbReference type="GO" id="GO:0005886">
    <property type="term" value="C:plasma membrane"/>
    <property type="evidence" value="ECO:0007669"/>
    <property type="project" value="TreeGrafter"/>
</dbReference>
<dbReference type="OrthoDB" id="163051at2759"/>
<dbReference type="PANTHER" id="PTHR24092:SF150">
    <property type="entry name" value="PHOSPHOLIPID-TRANSPORTING ATPASE"/>
    <property type="match status" value="1"/>
</dbReference>
<evidence type="ECO:0000256" key="4">
    <source>
        <dbReference type="ARBA" id="ARBA00023136"/>
    </source>
</evidence>
<protein>
    <recommendedName>
        <fullName evidence="7">P-type ATPase N-terminal domain-containing protein</fullName>
    </recommendedName>
</protein>
<feature type="transmembrane region" description="Helical" evidence="6">
    <location>
        <begin position="429"/>
        <end position="448"/>
    </location>
</feature>